<accession>A0A0B2QWX0</accession>
<evidence type="ECO:0000313" key="1">
    <source>
        <dbReference type="EMBL" id="KHN26080.1"/>
    </source>
</evidence>
<gene>
    <name evidence="1" type="ORF">glysoja_025178</name>
</gene>
<dbReference type="EMBL" id="KN654116">
    <property type="protein sequence ID" value="KHN26080.1"/>
    <property type="molecule type" value="Genomic_DNA"/>
</dbReference>
<protein>
    <submittedName>
        <fullName evidence="1">Copia protein</fullName>
    </submittedName>
</protein>
<dbReference type="Proteomes" id="UP000053555">
    <property type="component" value="Unassembled WGS sequence"/>
</dbReference>
<dbReference type="AlphaFoldDB" id="A0A0B2QWX0"/>
<feature type="non-terminal residue" evidence="1">
    <location>
        <position position="69"/>
    </location>
</feature>
<reference evidence="1" key="1">
    <citation type="submission" date="2014-07" db="EMBL/GenBank/DDBJ databases">
        <title>Identification of a novel salt tolerance gene in wild soybean by whole-genome sequencing.</title>
        <authorList>
            <person name="Lam H.-M."/>
            <person name="Qi X."/>
            <person name="Li M.-W."/>
            <person name="Liu X."/>
            <person name="Xie M."/>
            <person name="Ni M."/>
            <person name="Xu X."/>
        </authorList>
    </citation>
    <scope>NUCLEOTIDE SEQUENCE [LARGE SCALE GENOMIC DNA]</scope>
    <source>
        <tissue evidence="1">Root</tissue>
    </source>
</reference>
<proteinExistence type="predicted"/>
<organism evidence="1">
    <name type="scientific">Glycine soja</name>
    <name type="common">Wild soybean</name>
    <dbReference type="NCBI Taxonomy" id="3848"/>
    <lineage>
        <taxon>Eukaryota</taxon>
        <taxon>Viridiplantae</taxon>
        <taxon>Streptophyta</taxon>
        <taxon>Embryophyta</taxon>
        <taxon>Tracheophyta</taxon>
        <taxon>Spermatophyta</taxon>
        <taxon>Magnoliopsida</taxon>
        <taxon>eudicotyledons</taxon>
        <taxon>Gunneridae</taxon>
        <taxon>Pentapetalae</taxon>
        <taxon>rosids</taxon>
        <taxon>fabids</taxon>
        <taxon>Fabales</taxon>
        <taxon>Fabaceae</taxon>
        <taxon>Papilionoideae</taxon>
        <taxon>50 kb inversion clade</taxon>
        <taxon>NPAAA clade</taxon>
        <taxon>indigoferoid/millettioid clade</taxon>
        <taxon>Phaseoleae</taxon>
        <taxon>Glycine</taxon>
        <taxon>Glycine subgen. Soja</taxon>
    </lineage>
</organism>
<feature type="non-terminal residue" evidence="1">
    <location>
        <position position="1"/>
    </location>
</feature>
<sequence>FHERTKHIEINCHIVRNKVQSGLLHLLPVSSSHQTANIFTKALLPATFQSLHSKLGMSDNHSPACGGML</sequence>
<name>A0A0B2QWX0_GLYSO</name>